<dbReference type="AlphaFoldDB" id="A0A6M2EGL4"/>
<reference evidence="1" key="1">
    <citation type="submission" date="2020-03" db="EMBL/GenBank/DDBJ databases">
        <authorList>
            <person name="Zhang R."/>
        </authorList>
    </citation>
    <scope>NUCLEOTIDE SEQUENCE</scope>
</reference>
<proteinExistence type="predicted"/>
<dbReference type="EMBL" id="GILB01003538">
    <property type="protein sequence ID" value="NUU83871.1"/>
    <property type="molecule type" value="Transcribed_RNA"/>
</dbReference>
<name>A0A6M2EGL4_9ROSI</name>
<protein>
    <submittedName>
        <fullName evidence="1">Uncharacterized protein</fullName>
    </submittedName>
</protein>
<organism evidence="1">
    <name type="scientific">Populus davidiana</name>
    <dbReference type="NCBI Taxonomy" id="266767"/>
    <lineage>
        <taxon>Eukaryota</taxon>
        <taxon>Viridiplantae</taxon>
        <taxon>Streptophyta</taxon>
        <taxon>Embryophyta</taxon>
        <taxon>Tracheophyta</taxon>
        <taxon>Spermatophyta</taxon>
        <taxon>Magnoliopsida</taxon>
        <taxon>eudicotyledons</taxon>
        <taxon>Gunneridae</taxon>
        <taxon>Pentapetalae</taxon>
        <taxon>rosids</taxon>
        <taxon>fabids</taxon>
        <taxon>Malpighiales</taxon>
        <taxon>Salicaceae</taxon>
        <taxon>Saliceae</taxon>
        <taxon>Populus</taxon>
    </lineage>
</organism>
<evidence type="ECO:0000313" key="1">
    <source>
        <dbReference type="EMBL" id="NUU83871.1"/>
    </source>
</evidence>
<accession>A0A6M2EGL4</accession>
<sequence length="151" mass="17842">MQHHHHKNVCIQWSVTQNPRSLYLTLRLLRVCKNIYSQKGRPVMHAGICAYDWGFAFRVYIKFLYINKYASTCMYQELHSSEINLVNSDVTQHYCNYTVPYWRISKSSRYSVSSPCSAVRLKRIQLIINCISHCNAFLKQEERMIDIEPCV</sequence>